<keyword evidence="3" id="KW-1185">Reference proteome</keyword>
<name>A0ABQ4DQJ8_9CELL</name>
<keyword evidence="1" id="KW-1133">Transmembrane helix</keyword>
<organism evidence="2 3">
    <name type="scientific">Cellulomonas phragmiteti</name>
    <dbReference type="NCBI Taxonomy" id="478780"/>
    <lineage>
        <taxon>Bacteria</taxon>
        <taxon>Bacillati</taxon>
        <taxon>Actinomycetota</taxon>
        <taxon>Actinomycetes</taxon>
        <taxon>Micrococcales</taxon>
        <taxon>Cellulomonadaceae</taxon>
        <taxon>Cellulomonas</taxon>
    </lineage>
</organism>
<sequence length="182" mass="19388">MNAPQQSTVELSTSPAGIARLLLLGVLMTAASAWLVVLDGGVLMTVTGWVGVVFFGGCGVLWVARAVRLRGRVVTISPEGFRDLRVAREVVPWSEVLEISTWTHSGQQVMVLRVPDEVWDRLSLTVIARSSRRANRALGVDGLAISAQGLRATYPQMFEATVRAASAAWEAGHGPGARPAGS</sequence>
<dbReference type="InterPro" id="IPR048136">
    <property type="entry name" value="STM3941-like"/>
</dbReference>
<dbReference type="NCBIfam" id="NF041635">
    <property type="entry name" value="STM3941_fam"/>
    <property type="match status" value="1"/>
</dbReference>
<comment type="caution">
    <text evidence="2">The sequence shown here is derived from an EMBL/GenBank/DDBJ whole genome shotgun (WGS) entry which is preliminary data.</text>
</comment>
<evidence type="ECO:0000313" key="3">
    <source>
        <dbReference type="Proteomes" id="UP000614741"/>
    </source>
</evidence>
<protein>
    <recommendedName>
        <fullName evidence="4">DUF304 domain-containing protein</fullName>
    </recommendedName>
</protein>
<accession>A0ABQ4DQJ8</accession>
<evidence type="ECO:0000256" key="1">
    <source>
        <dbReference type="SAM" id="Phobius"/>
    </source>
</evidence>
<dbReference type="EMBL" id="BONP01000031">
    <property type="protein sequence ID" value="GIG41630.1"/>
    <property type="molecule type" value="Genomic_DNA"/>
</dbReference>
<evidence type="ECO:0000313" key="2">
    <source>
        <dbReference type="EMBL" id="GIG41630.1"/>
    </source>
</evidence>
<gene>
    <name evidence="2" type="ORF">Cph01nite_33920</name>
</gene>
<keyword evidence="1" id="KW-0472">Membrane</keyword>
<dbReference type="RefSeq" id="WP_203675940.1">
    <property type="nucleotide sequence ID" value="NZ_BONP01000031.1"/>
</dbReference>
<reference evidence="2 3" key="1">
    <citation type="submission" date="2021-01" db="EMBL/GenBank/DDBJ databases">
        <title>Whole genome shotgun sequence of Cellulomonas phragmiteti NBRC 110785.</title>
        <authorList>
            <person name="Komaki H."/>
            <person name="Tamura T."/>
        </authorList>
    </citation>
    <scope>NUCLEOTIDE SEQUENCE [LARGE SCALE GENOMIC DNA]</scope>
    <source>
        <strain evidence="2 3">NBRC 110785</strain>
    </source>
</reference>
<evidence type="ECO:0008006" key="4">
    <source>
        <dbReference type="Google" id="ProtNLM"/>
    </source>
</evidence>
<dbReference type="Proteomes" id="UP000614741">
    <property type="component" value="Unassembled WGS sequence"/>
</dbReference>
<feature type="transmembrane region" description="Helical" evidence="1">
    <location>
        <begin position="43"/>
        <end position="64"/>
    </location>
</feature>
<feature type="transmembrane region" description="Helical" evidence="1">
    <location>
        <begin position="21"/>
        <end position="37"/>
    </location>
</feature>
<proteinExistence type="predicted"/>
<keyword evidence="1" id="KW-0812">Transmembrane</keyword>